<dbReference type="SUPFAM" id="SSF55874">
    <property type="entry name" value="ATPase domain of HSP90 chaperone/DNA topoisomerase II/histidine kinase"/>
    <property type="match status" value="1"/>
</dbReference>
<keyword evidence="11" id="KW-0408">Iron</keyword>
<evidence type="ECO:0000256" key="13">
    <source>
        <dbReference type="ARBA" id="ARBA00023014"/>
    </source>
</evidence>
<evidence type="ECO:0000256" key="14">
    <source>
        <dbReference type="ARBA" id="ARBA00024827"/>
    </source>
</evidence>
<dbReference type="PANTHER" id="PTHR24421">
    <property type="entry name" value="NITRATE/NITRITE SENSOR PROTEIN NARX-RELATED"/>
    <property type="match status" value="1"/>
</dbReference>
<evidence type="ECO:0000256" key="15">
    <source>
        <dbReference type="ARBA" id="ARBA00030800"/>
    </source>
</evidence>
<dbReference type="InterPro" id="IPR003594">
    <property type="entry name" value="HATPase_dom"/>
</dbReference>
<comment type="catalytic activity">
    <reaction evidence="1">
        <text>ATP + protein L-histidine = ADP + protein N-phospho-L-histidine.</text>
        <dbReference type="EC" id="2.7.13.3"/>
    </reaction>
</comment>
<comment type="subcellular location">
    <subcellularLocation>
        <location evidence="3">Cytoplasm</location>
    </subcellularLocation>
</comment>
<protein>
    <recommendedName>
        <fullName evidence="5">Oxygen sensor histidine kinase NreB</fullName>
        <ecNumber evidence="4">2.7.13.3</ecNumber>
    </recommendedName>
    <alternativeName>
        <fullName evidence="15">Nitrogen regulation protein B</fullName>
    </alternativeName>
</protein>
<evidence type="ECO:0000313" key="20">
    <source>
        <dbReference type="Proteomes" id="UP001631957"/>
    </source>
</evidence>
<keyword evidence="20" id="KW-1185">Reference proteome</keyword>
<feature type="coiled-coil region" evidence="16">
    <location>
        <begin position="158"/>
        <end position="192"/>
    </location>
</feature>
<sequence length="403" mass="42939">MSDRRPPTPRRSLDHLAHGAFALVVVAGLVRAAADRDPLCRDIVVLSTLLALVYGVGLAAGDRWGPAARRTWVAALVALWTALVLRAPVTLTDAYVWAAIPLACAALRVLDRRAASLAVGVVTVSLVGQLVRGNGGFTPEMLVPVAAVWGTAALYGTLQREANRRRRLVEELRATREELARQQRRAGVLTERERIARDLHDTLAQELAGGVMLLQAAERDWAERPDVALTRVRAAADGLHANLAETRRIISDLTPSAVAEAGLAGALRLLCERAETEGAAARVRFRTTGAACPALGRQGAATLFRVAQGALANIREHARAVNVHVTLHQRPDGAELEIRDDGLGFAERPDRTGPSRGFGLPAARARLRECGGVLDVRSAPGHGTRVRASIPVPAGKVLDEVAG</sequence>
<dbReference type="InterPro" id="IPR050482">
    <property type="entry name" value="Sensor_HK_TwoCompSys"/>
</dbReference>
<name>A0ABW9I1S0_9ACTN</name>
<dbReference type="Pfam" id="PF07730">
    <property type="entry name" value="HisKA_3"/>
    <property type="match status" value="1"/>
</dbReference>
<feature type="transmembrane region" description="Helical" evidence="17">
    <location>
        <begin position="94"/>
        <end position="110"/>
    </location>
</feature>
<dbReference type="PRINTS" id="PR00344">
    <property type="entry name" value="BCTRLSENSOR"/>
</dbReference>
<organism evidence="19 20">
    <name type="scientific">Streptomyces niveiscabiei</name>
    <dbReference type="NCBI Taxonomy" id="164115"/>
    <lineage>
        <taxon>Bacteria</taxon>
        <taxon>Bacillati</taxon>
        <taxon>Actinomycetota</taxon>
        <taxon>Actinomycetes</taxon>
        <taxon>Kitasatosporales</taxon>
        <taxon>Streptomycetaceae</taxon>
        <taxon>Streptomyces</taxon>
    </lineage>
</organism>
<dbReference type="InterPro" id="IPR005467">
    <property type="entry name" value="His_kinase_dom"/>
</dbReference>
<keyword evidence="8" id="KW-0808">Transferase</keyword>
<keyword evidence="6" id="KW-0004">4Fe-4S</keyword>
<dbReference type="CDD" id="cd16917">
    <property type="entry name" value="HATPase_UhpB-NarQ-NarX-like"/>
    <property type="match status" value="1"/>
</dbReference>
<evidence type="ECO:0000256" key="11">
    <source>
        <dbReference type="ARBA" id="ARBA00023004"/>
    </source>
</evidence>
<keyword evidence="9" id="KW-0479">Metal-binding</keyword>
<dbReference type="Proteomes" id="UP001631957">
    <property type="component" value="Unassembled WGS sequence"/>
</dbReference>
<evidence type="ECO:0000256" key="16">
    <source>
        <dbReference type="SAM" id="Coils"/>
    </source>
</evidence>
<dbReference type="PROSITE" id="PS50109">
    <property type="entry name" value="HIS_KIN"/>
    <property type="match status" value="1"/>
</dbReference>
<keyword evidence="17" id="KW-0812">Transmembrane</keyword>
<keyword evidence="17" id="KW-0472">Membrane</keyword>
<reference evidence="19 20" key="1">
    <citation type="submission" date="2024-12" db="EMBL/GenBank/DDBJ databases">
        <title>Forecasting of Potato common scab and diversities of Pathogenic streptomyces spp. in china.</title>
        <authorList>
            <person name="Handique U."/>
            <person name="Wu J."/>
        </authorList>
    </citation>
    <scope>NUCLEOTIDE SEQUENCE [LARGE SCALE GENOMIC DNA]</scope>
    <source>
        <strain evidence="19 20">ZRIMU1530</strain>
    </source>
</reference>
<dbReference type="Gene3D" id="3.30.565.10">
    <property type="entry name" value="Histidine kinase-like ATPase, C-terminal domain"/>
    <property type="match status" value="1"/>
</dbReference>
<evidence type="ECO:0000256" key="17">
    <source>
        <dbReference type="SAM" id="Phobius"/>
    </source>
</evidence>
<dbReference type="GO" id="GO:0016301">
    <property type="term" value="F:kinase activity"/>
    <property type="evidence" value="ECO:0007669"/>
    <property type="project" value="UniProtKB-KW"/>
</dbReference>
<evidence type="ECO:0000313" key="19">
    <source>
        <dbReference type="EMBL" id="MFM9613047.1"/>
    </source>
</evidence>
<evidence type="ECO:0000256" key="9">
    <source>
        <dbReference type="ARBA" id="ARBA00022723"/>
    </source>
</evidence>
<feature type="transmembrane region" description="Helical" evidence="17">
    <location>
        <begin position="117"/>
        <end position="135"/>
    </location>
</feature>
<evidence type="ECO:0000256" key="10">
    <source>
        <dbReference type="ARBA" id="ARBA00022777"/>
    </source>
</evidence>
<evidence type="ECO:0000256" key="7">
    <source>
        <dbReference type="ARBA" id="ARBA00022490"/>
    </source>
</evidence>
<evidence type="ECO:0000259" key="18">
    <source>
        <dbReference type="PROSITE" id="PS50109"/>
    </source>
</evidence>
<feature type="transmembrane region" description="Helical" evidence="17">
    <location>
        <begin position="141"/>
        <end position="158"/>
    </location>
</feature>
<dbReference type="PANTHER" id="PTHR24421:SF62">
    <property type="entry name" value="SENSORY TRANSDUCTION HISTIDINE KINASE"/>
    <property type="match status" value="1"/>
</dbReference>
<dbReference type="Gene3D" id="1.20.5.1930">
    <property type="match status" value="1"/>
</dbReference>
<accession>A0ABW9I1S0</accession>
<dbReference type="EMBL" id="JBJVNI010000018">
    <property type="protein sequence ID" value="MFM9613047.1"/>
    <property type="molecule type" value="Genomic_DNA"/>
</dbReference>
<evidence type="ECO:0000256" key="6">
    <source>
        <dbReference type="ARBA" id="ARBA00022485"/>
    </source>
</evidence>
<proteinExistence type="predicted"/>
<evidence type="ECO:0000256" key="12">
    <source>
        <dbReference type="ARBA" id="ARBA00023012"/>
    </source>
</evidence>
<keyword evidence="16" id="KW-0175">Coiled coil</keyword>
<keyword evidence="13" id="KW-0411">Iron-sulfur</keyword>
<gene>
    <name evidence="19" type="ORF">ACKI18_30700</name>
</gene>
<dbReference type="PIRSF" id="PIRSF037434">
    <property type="entry name" value="STHK_ChrS"/>
    <property type="match status" value="1"/>
</dbReference>
<dbReference type="InterPro" id="IPR036890">
    <property type="entry name" value="HATPase_C_sf"/>
</dbReference>
<feature type="transmembrane region" description="Helical" evidence="17">
    <location>
        <begin position="42"/>
        <end position="60"/>
    </location>
</feature>
<comment type="function">
    <text evidence="14">Member of the two-component regulatory system NreB/NreC involved in the control of dissimilatory nitrate/nitrite reduction in response to oxygen. NreB functions as a direct oxygen sensor histidine kinase which is autophosphorylated, in the absence of oxygen, probably at the conserved histidine residue, and transfers its phosphate group probably to a conserved aspartate residue of NreC. NreB/NreC activates the expression of the nitrate (narGHJI) and nitrite (nir) reductase operons, as well as the putative nitrate transporter gene narT.</text>
</comment>
<dbReference type="InterPro" id="IPR011712">
    <property type="entry name" value="Sig_transdc_His_kin_sub3_dim/P"/>
</dbReference>
<dbReference type="InterPro" id="IPR004358">
    <property type="entry name" value="Sig_transdc_His_kin-like_C"/>
</dbReference>
<evidence type="ECO:0000256" key="8">
    <source>
        <dbReference type="ARBA" id="ARBA00022679"/>
    </source>
</evidence>
<feature type="domain" description="Histidine kinase" evidence="18">
    <location>
        <begin position="303"/>
        <end position="394"/>
    </location>
</feature>
<evidence type="ECO:0000256" key="1">
    <source>
        <dbReference type="ARBA" id="ARBA00000085"/>
    </source>
</evidence>
<evidence type="ECO:0000256" key="3">
    <source>
        <dbReference type="ARBA" id="ARBA00004496"/>
    </source>
</evidence>
<keyword evidence="7" id="KW-0963">Cytoplasm</keyword>
<dbReference type="InterPro" id="IPR017205">
    <property type="entry name" value="Sig_transdc_His_kinase_ChrS"/>
</dbReference>
<dbReference type="Pfam" id="PF02518">
    <property type="entry name" value="HATPase_c"/>
    <property type="match status" value="1"/>
</dbReference>
<evidence type="ECO:0000256" key="2">
    <source>
        <dbReference type="ARBA" id="ARBA00001966"/>
    </source>
</evidence>
<comment type="cofactor">
    <cofactor evidence="2">
        <name>[4Fe-4S] cluster</name>
        <dbReference type="ChEBI" id="CHEBI:49883"/>
    </cofactor>
</comment>
<evidence type="ECO:0000256" key="4">
    <source>
        <dbReference type="ARBA" id="ARBA00012438"/>
    </source>
</evidence>
<dbReference type="EC" id="2.7.13.3" evidence="4"/>
<keyword evidence="10 19" id="KW-0418">Kinase</keyword>
<keyword evidence="17" id="KW-1133">Transmembrane helix</keyword>
<evidence type="ECO:0000256" key="5">
    <source>
        <dbReference type="ARBA" id="ARBA00017322"/>
    </source>
</evidence>
<comment type="caution">
    <text evidence="19">The sequence shown here is derived from an EMBL/GenBank/DDBJ whole genome shotgun (WGS) entry which is preliminary data.</text>
</comment>
<dbReference type="SMART" id="SM00387">
    <property type="entry name" value="HATPase_c"/>
    <property type="match status" value="1"/>
</dbReference>
<keyword evidence="12" id="KW-0902">Two-component regulatory system</keyword>
<dbReference type="RefSeq" id="WP_409123676.1">
    <property type="nucleotide sequence ID" value="NZ_JBJVNI010000018.1"/>
</dbReference>